<feature type="transmembrane region" description="Helical" evidence="5">
    <location>
        <begin position="205"/>
        <end position="226"/>
    </location>
</feature>
<dbReference type="GO" id="GO:0012505">
    <property type="term" value="C:endomembrane system"/>
    <property type="evidence" value="ECO:0007669"/>
    <property type="project" value="UniProtKB-SubCell"/>
</dbReference>
<name>A0A9P4KCX8_9PLEO</name>
<evidence type="ECO:0000313" key="6">
    <source>
        <dbReference type="EMBL" id="KAF2266386.1"/>
    </source>
</evidence>
<protein>
    <recommendedName>
        <fullName evidence="8">FAR-17a/AIG1-like protein</fullName>
    </recommendedName>
</protein>
<dbReference type="Pfam" id="PF04750">
    <property type="entry name" value="Far-17a_AIG1"/>
    <property type="match status" value="1"/>
</dbReference>
<dbReference type="GO" id="GO:0016020">
    <property type="term" value="C:membrane"/>
    <property type="evidence" value="ECO:0007669"/>
    <property type="project" value="InterPro"/>
</dbReference>
<evidence type="ECO:0000256" key="2">
    <source>
        <dbReference type="ARBA" id="ARBA00022692"/>
    </source>
</evidence>
<keyword evidence="2 5" id="KW-0812">Transmembrane</keyword>
<dbReference type="PANTHER" id="PTHR10989">
    <property type="entry name" value="ANDROGEN-INDUCED PROTEIN 1-RELATED"/>
    <property type="match status" value="1"/>
</dbReference>
<dbReference type="PANTHER" id="PTHR10989:SF16">
    <property type="entry name" value="AT02829P-RELATED"/>
    <property type="match status" value="1"/>
</dbReference>
<keyword evidence="4 5" id="KW-0472">Membrane</keyword>
<dbReference type="InterPro" id="IPR006838">
    <property type="entry name" value="ADTRP_AIG1"/>
</dbReference>
<evidence type="ECO:0008006" key="8">
    <source>
        <dbReference type="Google" id="ProtNLM"/>
    </source>
</evidence>
<dbReference type="EMBL" id="ML986599">
    <property type="protein sequence ID" value="KAF2266386.1"/>
    <property type="molecule type" value="Genomic_DNA"/>
</dbReference>
<evidence type="ECO:0000256" key="4">
    <source>
        <dbReference type="ARBA" id="ARBA00023136"/>
    </source>
</evidence>
<evidence type="ECO:0000313" key="7">
    <source>
        <dbReference type="Proteomes" id="UP000800093"/>
    </source>
</evidence>
<feature type="transmembrane region" description="Helical" evidence="5">
    <location>
        <begin position="166"/>
        <end position="185"/>
    </location>
</feature>
<accession>A0A9P4KCX8</accession>
<organism evidence="6 7">
    <name type="scientific">Lojkania enalia</name>
    <dbReference type="NCBI Taxonomy" id="147567"/>
    <lineage>
        <taxon>Eukaryota</taxon>
        <taxon>Fungi</taxon>
        <taxon>Dikarya</taxon>
        <taxon>Ascomycota</taxon>
        <taxon>Pezizomycotina</taxon>
        <taxon>Dothideomycetes</taxon>
        <taxon>Pleosporomycetidae</taxon>
        <taxon>Pleosporales</taxon>
        <taxon>Pleosporales incertae sedis</taxon>
        <taxon>Lojkania</taxon>
    </lineage>
</organism>
<feature type="transmembrane region" description="Helical" evidence="5">
    <location>
        <begin position="21"/>
        <end position="42"/>
    </location>
</feature>
<feature type="transmembrane region" description="Helical" evidence="5">
    <location>
        <begin position="95"/>
        <end position="114"/>
    </location>
</feature>
<gene>
    <name evidence="6" type="ORF">CC78DRAFT_492144</name>
</gene>
<comment type="subcellular location">
    <subcellularLocation>
        <location evidence="1">Endomembrane system</location>
        <topology evidence="1">Multi-pass membrane protein</topology>
    </subcellularLocation>
</comment>
<dbReference type="OrthoDB" id="1898221at2759"/>
<keyword evidence="3 5" id="KW-1133">Transmembrane helix</keyword>
<sequence length="246" mass="27236">MSAAEAVKKLGSRHHLQRFESPSRGFSGVLHVAGLICFYIDFKYLVDHPNVINDSYGWHLQYLTIIGLSISALCFTCALLADTLSSPLLFTLKNYLALIATPIEILISLLYWGLRAIDPQLVVPPDLPMLPLATDFAFHLFPSVLLTLDTLLLSPPWPTAPTPPTASFALLTSSTVLAFAYWFWIELCYSHNGFYPYPIFALLDTWQRVGLFALSGITMWIVAAGLRAVYAVVNGVEEGSLGVKRE</sequence>
<evidence type="ECO:0000256" key="5">
    <source>
        <dbReference type="SAM" id="Phobius"/>
    </source>
</evidence>
<feature type="transmembrane region" description="Helical" evidence="5">
    <location>
        <begin position="62"/>
        <end position="83"/>
    </location>
</feature>
<comment type="caution">
    <text evidence="6">The sequence shown here is derived from an EMBL/GenBank/DDBJ whole genome shotgun (WGS) entry which is preliminary data.</text>
</comment>
<reference evidence="7" key="1">
    <citation type="journal article" date="2020" name="Stud. Mycol.">
        <title>101 Dothideomycetes genomes: A test case for predicting lifestyles and emergence of pathogens.</title>
        <authorList>
            <person name="Haridas S."/>
            <person name="Albert R."/>
            <person name="Binder M."/>
            <person name="Bloem J."/>
            <person name="LaButti K."/>
            <person name="Salamov A."/>
            <person name="Andreopoulos B."/>
            <person name="Baker S."/>
            <person name="Barry K."/>
            <person name="Bills G."/>
            <person name="Bluhm B."/>
            <person name="Cannon C."/>
            <person name="Castanera R."/>
            <person name="Culley D."/>
            <person name="Daum C."/>
            <person name="Ezra D."/>
            <person name="Gonzalez J."/>
            <person name="Henrissat B."/>
            <person name="Kuo A."/>
            <person name="Liang C."/>
            <person name="Lipzen A."/>
            <person name="Lutzoni F."/>
            <person name="Magnuson J."/>
            <person name="Mondo S."/>
            <person name="Nolan M."/>
            <person name="Ohm R."/>
            <person name="Pangilinan J."/>
            <person name="Park H.-J."/>
            <person name="Ramirez L."/>
            <person name="Alfaro M."/>
            <person name="Sun H."/>
            <person name="Tritt A."/>
            <person name="Yoshinaga Y."/>
            <person name="Zwiers L.-H."/>
            <person name="Turgeon B."/>
            <person name="Goodwin S."/>
            <person name="Spatafora J."/>
            <person name="Crous P."/>
            <person name="Grigoriev I."/>
        </authorList>
    </citation>
    <scope>NUCLEOTIDE SEQUENCE [LARGE SCALE GENOMIC DNA]</scope>
    <source>
        <strain evidence="7">CBS 304.66</strain>
    </source>
</reference>
<evidence type="ECO:0000256" key="3">
    <source>
        <dbReference type="ARBA" id="ARBA00022989"/>
    </source>
</evidence>
<keyword evidence="7" id="KW-1185">Reference proteome</keyword>
<dbReference type="AlphaFoldDB" id="A0A9P4KCX8"/>
<evidence type="ECO:0000256" key="1">
    <source>
        <dbReference type="ARBA" id="ARBA00004127"/>
    </source>
</evidence>
<proteinExistence type="predicted"/>
<dbReference type="Proteomes" id="UP000800093">
    <property type="component" value="Unassembled WGS sequence"/>
</dbReference>